<sequence>MAVSESATPRRSISIPHMHLNLLSGSNSQSQQRRPSEPQIPSTFSNSNPTINVNPTPSTISTATSSFRSLRNFLPFGPSSSTSSNAQKGTNAHASLGVSSVSSSSLHAPSTSSAKQLPSPFASLRRSFTSERKNSASFVRPRASTSVDEDGPVIAIEAEPSPHYGDRCDELGMRTDTGYEDHARDPREERNREERITRSAPDLFHSSTQDSILRRNGSTNSTNIGNKRDLIAASLHSSPNAGVTANTSLTADLSTILEAENSGMSISISKHIPFLEDEGENERSPLREDDDEDEKDIAERSFLGGLRSSRVNYPSSSPLPSSSRSPLLSSSRSPVHSPIPLAHSPRFSPLSSPQNHHRLLPAPSRSPLSSPSRSPVLSSTPHSRSPLPSPHPHTHSHPHARHLFANLPLPSLHPHLHSHPELTTTPSPDPLDVSTSQLTAQVLDALRPRAQPDLPVERRDGYNVRGKLLFLGTRSCAYIKFYFESHWFRLLLIFETVFI</sequence>
<organism evidence="1 2">
    <name type="scientific">Hygrophoropsis aurantiaca</name>
    <dbReference type="NCBI Taxonomy" id="72124"/>
    <lineage>
        <taxon>Eukaryota</taxon>
        <taxon>Fungi</taxon>
        <taxon>Dikarya</taxon>
        <taxon>Basidiomycota</taxon>
        <taxon>Agaricomycotina</taxon>
        <taxon>Agaricomycetes</taxon>
        <taxon>Agaricomycetidae</taxon>
        <taxon>Boletales</taxon>
        <taxon>Coniophorineae</taxon>
        <taxon>Hygrophoropsidaceae</taxon>
        <taxon>Hygrophoropsis</taxon>
    </lineage>
</organism>
<protein>
    <submittedName>
        <fullName evidence="1">Uncharacterized protein</fullName>
    </submittedName>
</protein>
<comment type="caution">
    <text evidence="1">The sequence shown here is derived from an EMBL/GenBank/DDBJ whole genome shotgun (WGS) entry which is preliminary data.</text>
</comment>
<dbReference type="EMBL" id="MU267757">
    <property type="protein sequence ID" value="KAH7909484.1"/>
    <property type="molecule type" value="Genomic_DNA"/>
</dbReference>
<gene>
    <name evidence="1" type="ORF">BJ138DRAFT_1155145</name>
</gene>
<keyword evidence="2" id="KW-1185">Reference proteome</keyword>
<accession>A0ACB8A8T4</accession>
<proteinExistence type="predicted"/>
<evidence type="ECO:0000313" key="2">
    <source>
        <dbReference type="Proteomes" id="UP000790377"/>
    </source>
</evidence>
<name>A0ACB8A8T4_9AGAM</name>
<reference evidence="1" key="1">
    <citation type="journal article" date="2021" name="New Phytol.">
        <title>Evolutionary innovations through gain and loss of genes in the ectomycorrhizal Boletales.</title>
        <authorList>
            <person name="Wu G."/>
            <person name="Miyauchi S."/>
            <person name="Morin E."/>
            <person name="Kuo A."/>
            <person name="Drula E."/>
            <person name="Varga T."/>
            <person name="Kohler A."/>
            <person name="Feng B."/>
            <person name="Cao Y."/>
            <person name="Lipzen A."/>
            <person name="Daum C."/>
            <person name="Hundley H."/>
            <person name="Pangilinan J."/>
            <person name="Johnson J."/>
            <person name="Barry K."/>
            <person name="LaButti K."/>
            <person name="Ng V."/>
            <person name="Ahrendt S."/>
            <person name="Min B."/>
            <person name="Choi I.G."/>
            <person name="Park H."/>
            <person name="Plett J.M."/>
            <person name="Magnuson J."/>
            <person name="Spatafora J.W."/>
            <person name="Nagy L.G."/>
            <person name="Henrissat B."/>
            <person name="Grigoriev I.V."/>
            <person name="Yang Z.L."/>
            <person name="Xu J."/>
            <person name="Martin F.M."/>
        </authorList>
    </citation>
    <scope>NUCLEOTIDE SEQUENCE</scope>
    <source>
        <strain evidence="1">ATCC 28755</strain>
    </source>
</reference>
<dbReference type="Proteomes" id="UP000790377">
    <property type="component" value="Unassembled WGS sequence"/>
</dbReference>
<evidence type="ECO:0000313" key="1">
    <source>
        <dbReference type="EMBL" id="KAH7909484.1"/>
    </source>
</evidence>